<sequence length="103" mass="11958">MITSLFISAWSLAVVWVSKAYHLEHSAFLTMCQTYKDPSSRVRAARNDEEKKKFERKREEHKEVVVPKLLDSSDTTSSHNFNYSLFEMETPLVCGAPQDDFRI</sequence>
<accession>A0A7S3IQL6</accession>
<evidence type="ECO:0000313" key="2">
    <source>
        <dbReference type="EMBL" id="CAE0328697.1"/>
    </source>
</evidence>
<dbReference type="AlphaFoldDB" id="A0A7S3IQL6"/>
<feature type="chain" id="PRO_5030709677" evidence="1">
    <location>
        <begin position="21"/>
        <end position="103"/>
    </location>
</feature>
<organism evidence="2">
    <name type="scientific">Strombidium inclinatum</name>
    <dbReference type="NCBI Taxonomy" id="197538"/>
    <lineage>
        <taxon>Eukaryota</taxon>
        <taxon>Sar</taxon>
        <taxon>Alveolata</taxon>
        <taxon>Ciliophora</taxon>
        <taxon>Intramacronucleata</taxon>
        <taxon>Spirotrichea</taxon>
        <taxon>Oligotrichia</taxon>
        <taxon>Strombidiidae</taxon>
        <taxon>Strombidium</taxon>
    </lineage>
</organism>
<proteinExistence type="predicted"/>
<reference evidence="2" key="1">
    <citation type="submission" date="2021-01" db="EMBL/GenBank/DDBJ databases">
        <authorList>
            <person name="Corre E."/>
            <person name="Pelletier E."/>
            <person name="Niang G."/>
            <person name="Scheremetjew M."/>
            <person name="Finn R."/>
            <person name="Kale V."/>
            <person name="Holt S."/>
            <person name="Cochrane G."/>
            <person name="Meng A."/>
            <person name="Brown T."/>
            <person name="Cohen L."/>
        </authorList>
    </citation>
    <scope>NUCLEOTIDE SEQUENCE</scope>
    <source>
        <strain evidence="2">S3</strain>
    </source>
</reference>
<evidence type="ECO:0000256" key="1">
    <source>
        <dbReference type="SAM" id="SignalP"/>
    </source>
</evidence>
<feature type="signal peptide" evidence="1">
    <location>
        <begin position="1"/>
        <end position="20"/>
    </location>
</feature>
<dbReference type="EMBL" id="HBIH01023371">
    <property type="protein sequence ID" value="CAE0328697.1"/>
    <property type="molecule type" value="Transcribed_RNA"/>
</dbReference>
<name>A0A7S3IQL6_9SPIT</name>
<gene>
    <name evidence="2" type="ORF">SINC0208_LOCUS9325</name>
</gene>
<keyword evidence="1" id="KW-0732">Signal</keyword>
<protein>
    <submittedName>
        <fullName evidence="2">Uncharacterized protein</fullName>
    </submittedName>
</protein>